<dbReference type="Proteomes" id="UP000238415">
    <property type="component" value="Unassembled WGS sequence"/>
</dbReference>
<feature type="domain" description="Helicase HerA central" evidence="1">
    <location>
        <begin position="207"/>
        <end position="294"/>
    </location>
</feature>
<organism evidence="2 3">
    <name type="scientific">Neomoorella humiferrea</name>
    <dbReference type="NCBI Taxonomy" id="676965"/>
    <lineage>
        <taxon>Bacteria</taxon>
        <taxon>Bacillati</taxon>
        <taxon>Bacillota</taxon>
        <taxon>Clostridia</taxon>
        <taxon>Neomoorellales</taxon>
        <taxon>Neomoorellaceae</taxon>
        <taxon>Neomoorella</taxon>
    </lineage>
</organism>
<comment type="caution">
    <text evidence="2">The sequence shown here is derived from an EMBL/GenBank/DDBJ whole genome shotgun (WGS) entry which is preliminary data.</text>
</comment>
<evidence type="ECO:0000313" key="2">
    <source>
        <dbReference type="EMBL" id="PRR73699.1"/>
    </source>
</evidence>
<reference evidence="2 3" key="1">
    <citation type="submission" date="2018-03" db="EMBL/GenBank/DDBJ databases">
        <title>Genome sequence of Moorella humiferrea DSM 23265.</title>
        <authorList>
            <person name="Poehlein A."/>
            <person name="Daniel R."/>
        </authorList>
    </citation>
    <scope>NUCLEOTIDE SEQUENCE [LARGE SCALE GENOMIC DNA]</scope>
    <source>
        <strain evidence="2 3">DSM 23265</strain>
    </source>
</reference>
<accession>A0A2T0ATE2</accession>
<protein>
    <submittedName>
        <fullName evidence="2">AAA-like domain protein</fullName>
    </submittedName>
</protein>
<sequence>MSDVIKAIEEAREEREKRRVAELLDPLIQNDCYVGEVVSLSYDEAIVQVHDHYREQVGGLPSQCFLVATRKQLGPTYEWNNEDASVILLRVQGPASLPHDSEAFKIRVEAAQRTAEQERYWDRDQVDLHTRNILSFAGLKCRVLGTFYVDRLDNGDLVRRFGSDISNYYAAYALKVYKATKKALEIIANYRDPTRLADHPLREEKVEIGRVRYASSDRKGHGIDEVRVNLNPTDLLRQKTALFGMTRSGKSNTVKIMVRSVFELRYRNLDHGRIGQIIFDYNGEYANENVQDRGALKNLWQLHPSGVREDIVTYGTEAHPNDSDRRLMKVNFYEDRMLALGKSIIDNELASEKGIRYVEAFRSASLEEPREGADPGTVTRYRRRCLAYRALLAKAGFAVPRNHIPRGKGLFGSDFIKAMKQSEKEQIAKFAATVLENVSRGDRVTWEQLAEALIFLYEFIVHDPIYKTFNNEYINKSSSGSAWAEEDLLGILGMFAQKNGPMLVRRAMKFHTDTVDRDFAEMIIDDLHKGRLVIIDQSLGNPEFNQRQADRVMESLFRIHQQIFSTGKNPPDVIVYVEEAHNLLPSGAEFDPQDPRSIWLRVAKEGAKLHIGLAYATQEVSNIHKSVLKNTSNWFIGHLNNTEEVRELAKFYDFADFQASILRAQDQGFLRLKTLSNPYVVPIQVDRFTVP</sequence>
<dbReference type="InterPro" id="IPR008571">
    <property type="entry name" value="HerA-like"/>
</dbReference>
<dbReference type="PANTHER" id="PTHR42957:SF1">
    <property type="entry name" value="HELICASE MJ1565-RELATED"/>
    <property type="match status" value="1"/>
</dbReference>
<dbReference type="EMBL" id="PVXM01000017">
    <property type="protein sequence ID" value="PRR73699.1"/>
    <property type="molecule type" value="Genomic_DNA"/>
</dbReference>
<dbReference type="AlphaFoldDB" id="A0A2T0ATE2"/>
<evidence type="ECO:0000259" key="1">
    <source>
        <dbReference type="Pfam" id="PF01935"/>
    </source>
</evidence>
<keyword evidence="3" id="KW-1185">Reference proteome</keyword>
<dbReference type="InterPro" id="IPR027417">
    <property type="entry name" value="P-loop_NTPase"/>
</dbReference>
<dbReference type="PANTHER" id="PTHR42957">
    <property type="entry name" value="HELICASE MJ1565-RELATED"/>
    <property type="match status" value="1"/>
</dbReference>
<dbReference type="Pfam" id="PF01935">
    <property type="entry name" value="DUF87"/>
    <property type="match status" value="1"/>
</dbReference>
<proteinExistence type="predicted"/>
<dbReference type="SUPFAM" id="SSF52540">
    <property type="entry name" value="P-loop containing nucleoside triphosphate hydrolases"/>
    <property type="match status" value="1"/>
</dbReference>
<evidence type="ECO:0000313" key="3">
    <source>
        <dbReference type="Proteomes" id="UP000238415"/>
    </source>
</evidence>
<dbReference type="InterPro" id="IPR002789">
    <property type="entry name" value="HerA_central"/>
</dbReference>
<name>A0A2T0ATE2_9FIRM</name>
<gene>
    <name evidence="2" type="ORF">MOHU_11120</name>
</gene>
<dbReference type="RefSeq" id="WP_211292875.1">
    <property type="nucleotide sequence ID" value="NZ_CP136419.1"/>
</dbReference>
<dbReference type="Gene3D" id="3.40.50.300">
    <property type="entry name" value="P-loop containing nucleotide triphosphate hydrolases"/>
    <property type="match status" value="2"/>
</dbReference>